<reference evidence="2" key="1">
    <citation type="submission" date="2023-06" db="EMBL/GenBank/DDBJ databases">
        <authorList>
            <consortium name="Lawrence Berkeley National Laboratory"/>
            <person name="Ahrendt S."/>
            <person name="Sahu N."/>
            <person name="Indic B."/>
            <person name="Wong-Bajracharya J."/>
            <person name="Merenyi Z."/>
            <person name="Ke H.-M."/>
            <person name="Monk M."/>
            <person name="Kocsube S."/>
            <person name="Drula E."/>
            <person name="Lipzen A."/>
            <person name="Balint B."/>
            <person name="Henrissat B."/>
            <person name="Andreopoulos B."/>
            <person name="Martin F.M."/>
            <person name="Harder C.B."/>
            <person name="Rigling D."/>
            <person name="Ford K.L."/>
            <person name="Foster G.D."/>
            <person name="Pangilinan J."/>
            <person name="Papanicolaou A."/>
            <person name="Barry K."/>
            <person name="LaButti K."/>
            <person name="Viragh M."/>
            <person name="Koriabine M."/>
            <person name="Yan M."/>
            <person name="Riley R."/>
            <person name="Champramary S."/>
            <person name="Plett K.L."/>
            <person name="Tsai I.J."/>
            <person name="Slot J."/>
            <person name="Sipos G."/>
            <person name="Plett J."/>
            <person name="Nagy L.G."/>
            <person name="Grigoriev I.V."/>
        </authorList>
    </citation>
    <scope>NUCLEOTIDE SEQUENCE</scope>
    <source>
        <strain evidence="2">HWK02</strain>
    </source>
</reference>
<comment type="caution">
    <text evidence="2">The sequence shown here is derived from an EMBL/GenBank/DDBJ whole genome shotgun (WGS) entry which is preliminary data.</text>
</comment>
<protein>
    <submittedName>
        <fullName evidence="2">Uncharacterized protein</fullName>
    </submittedName>
</protein>
<name>A0AA39PFS5_9AGAR</name>
<organism evidence="2 3">
    <name type="scientific">Armillaria luteobubalina</name>
    <dbReference type="NCBI Taxonomy" id="153913"/>
    <lineage>
        <taxon>Eukaryota</taxon>
        <taxon>Fungi</taxon>
        <taxon>Dikarya</taxon>
        <taxon>Basidiomycota</taxon>
        <taxon>Agaricomycotina</taxon>
        <taxon>Agaricomycetes</taxon>
        <taxon>Agaricomycetidae</taxon>
        <taxon>Agaricales</taxon>
        <taxon>Marasmiineae</taxon>
        <taxon>Physalacriaceae</taxon>
        <taxon>Armillaria</taxon>
    </lineage>
</organism>
<feature type="compositionally biased region" description="Pro residues" evidence="1">
    <location>
        <begin position="95"/>
        <end position="106"/>
    </location>
</feature>
<evidence type="ECO:0000313" key="2">
    <source>
        <dbReference type="EMBL" id="KAK0482931.1"/>
    </source>
</evidence>
<evidence type="ECO:0000313" key="3">
    <source>
        <dbReference type="Proteomes" id="UP001175228"/>
    </source>
</evidence>
<feature type="region of interest" description="Disordered" evidence="1">
    <location>
        <begin position="87"/>
        <end position="106"/>
    </location>
</feature>
<keyword evidence="3" id="KW-1185">Reference proteome</keyword>
<evidence type="ECO:0000256" key="1">
    <source>
        <dbReference type="SAM" id="MobiDB-lite"/>
    </source>
</evidence>
<dbReference type="Proteomes" id="UP001175228">
    <property type="component" value="Unassembled WGS sequence"/>
</dbReference>
<dbReference type="EMBL" id="JAUEPU010000063">
    <property type="protein sequence ID" value="KAK0482931.1"/>
    <property type="molecule type" value="Genomic_DNA"/>
</dbReference>
<gene>
    <name evidence="2" type="ORF">EDD18DRAFT_1362348</name>
</gene>
<proteinExistence type="predicted"/>
<sequence>MSLTHILHVPAWPSAQTHAYLIPHMDNLCLLLLPSFDLHILCHHSTFGLHQIKFGNTCLLEKTEAELLMWLNGQTNVLSLCFPSLTDNDDDDMSPPTPLPSTPMCI</sequence>
<accession>A0AA39PFS5</accession>
<dbReference type="AlphaFoldDB" id="A0AA39PFS5"/>